<dbReference type="RefSeq" id="WP_100668749.1">
    <property type="nucleotide sequence ID" value="NZ_CP024955.1"/>
</dbReference>
<evidence type="ECO:0000256" key="1">
    <source>
        <dbReference type="ARBA" id="ARBA00006620"/>
    </source>
</evidence>
<organism evidence="8 9">
    <name type="scientific">Kyrpidia spormannii</name>
    <dbReference type="NCBI Taxonomy" id="2055160"/>
    <lineage>
        <taxon>Bacteria</taxon>
        <taxon>Bacillati</taxon>
        <taxon>Bacillota</taxon>
        <taxon>Bacilli</taxon>
        <taxon>Bacillales</taxon>
        <taxon>Alicyclobacillaceae</taxon>
        <taxon>Kyrpidia</taxon>
    </lineage>
</organism>
<keyword evidence="3" id="KW-0540">Nuclease</keyword>
<dbReference type="GO" id="GO:0016787">
    <property type="term" value="F:hydrolase activity"/>
    <property type="evidence" value="ECO:0007669"/>
    <property type="project" value="UniProtKB-KW"/>
</dbReference>
<sequence length="99" mass="11488">MARVEKIVQKMKSRPNGIRYDEAVKVLRHYGYELVRTKGSHRQFRNQDGDVITLKEQNPLKAAYVEEIITNRGVTGSSSVQLHSALAREQWQTKMFRIT</sequence>
<dbReference type="KEGG" id="kyr:CVV65_14560"/>
<evidence type="ECO:0000256" key="7">
    <source>
        <dbReference type="ARBA" id="ARBA00023016"/>
    </source>
</evidence>
<keyword evidence="2" id="KW-1277">Toxin-antitoxin system</keyword>
<evidence type="ECO:0000313" key="8">
    <source>
        <dbReference type="EMBL" id="ATY85998.1"/>
    </source>
</evidence>
<reference evidence="9" key="1">
    <citation type="submission" date="2017-11" db="EMBL/GenBank/DDBJ databases">
        <title>Complete Genome Sequence of Kyrpidia sp. Strain EA-1, a thermophilic, hydrogen-oxidizing Bacterium, isolated from the Azores.</title>
        <authorList>
            <person name="Reiner J.E."/>
            <person name="Lapp C.J."/>
            <person name="Bunk B."/>
            <person name="Gescher J."/>
        </authorList>
    </citation>
    <scope>NUCLEOTIDE SEQUENCE [LARGE SCALE GENOMIC DNA]</scope>
    <source>
        <strain evidence="9">EA-1</strain>
    </source>
</reference>
<dbReference type="GO" id="GO:0004519">
    <property type="term" value="F:endonuclease activity"/>
    <property type="evidence" value="ECO:0007669"/>
    <property type="project" value="UniProtKB-KW"/>
</dbReference>
<evidence type="ECO:0000256" key="4">
    <source>
        <dbReference type="ARBA" id="ARBA00022759"/>
    </source>
</evidence>
<keyword evidence="9" id="KW-1185">Reference proteome</keyword>
<protein>
    <recommendedName>
        <fullName evidence="10">Type II toxin-antitoxin system HicA family toxin</fullName>
    </recommendedName>
</protein>
<gene>
    <name evidence="8" type="ORF">CVV65_14560</name>
</gene>
<keyword evidence="6" id="KW-0694">RNA-binding</keyword>
<accession>A0A2K8N9H1</accession>
<dbReference type="SUPFAM" id="SSF54786">
    <property type="entry name" value="YcfA/nrd intein domain"/>
    <property type="match status" value="1"/>
</dbReference>
<keyword evidence="4" id="KW-0255">Endonuclease</keyword>
<evidence type="ECO:0000256" key="5">
    <source>
        <dbReference type="ARBA" id="ARBA00022801"/>
    </source>
</evidence>
<dbReference type="InterPro" id="IPR012933">
    <property type="entry name" value="HicA_mRNA_interferase"/>
</dbReference>
<dbReference type="Proteomes" id="UP000231932">
    <property type="component" value="Chromosome"/>
</dbReference>
<dbReference type="Gene3D" id="3.30.920.30">
    <property type="entry name" value="Hypothetical protein"/>
    <property type="match status" value="1"/>
</dbReference>
<comment type="similarity">
    <text evidence="1">Belongs to the HicA mRNA interferase family.</text>
</comment>
<evidence type="ECO:0000256" key="6">
    <source>
        <dbReference type="ARBA" id="ARBA00022884"/>
    </source>
</evidence>
<dbReference type="Pfam" id="PF07927">
    <property type="entry name" value="HicA_toxin"/>
    <property type="match status" value="1"/>
</dbReference>
<dbReference type="OrthoDB" id="361893at2"/>
<dbReference type="AlphaFoldDB" id="A0A2K8N9H1"/>
<dbReference type="InterPro" id="IPR038570">
    <property type="entry name" value="HicA_sf"/>
</dbReference>
<evidence type="ECO:0008006" key="10">
    <source>
        <dbReference type="Google" id="ProtNLM"/>
    </source>
</evidence>
<keyword evidence="5" id="KW-0378">Hydrolase</keyword>
<dbReference type="EMBL" id="CP024955">
    <property type="protein sequence ID" value="ATY85998.1"/>
    <property type="molecule type" value="Genomic_DNA"/>
</dbReference>
<evidence type="ECO:0000256" key="3">
    <source>
        <dbReference type="ARBA" id="ARBA00022722"/>
    </source>
</evidence>
<name>A0A2K8N9H1_9BACL</name>
<keyword evidence="7" id="KW-0346">Stress response</keyword>
<evidence type="ECO:0000256" key="2">
    <source>
        <dbReference type="ARBA" id="ARBA00022649"/>
    </source>
</evidence>
<dbReference type="GO" id="GO:0003729">
    <property type="term" value="F:mRNA binding"/>
    <property type="evidence" value="ECO:0007669"/>
    <property type="project" value="InterPro"/>
</dbReference>
<evidence type="ECO:0000313" key="9">
    <source>
        <dbReference type="Proteomes" id="UP000231932"/>
    </source>
</evidence>
<proteinExistence type="inferred from homology"/>